<organism evidence="3 4">
    <name type="scientific">Setaria digitata</name>
    <dbReference type="NCBI Taxonomy" id="48799"/>
    <lineage>
        <taxon>Eukaryota</taxon>
        <taxon>Metazoa</taxon>
        <taxon>Ecdysozoa</taxon>
        <taxon>Nematoda</taxon>
        <taxon>Chromadorea</taxon>
        <taxon>Rhabditida</taxon>
        <taxon>Spirurina</taxon>
        <taxon>Spiruromorpha</taxon>
        <taxon>Filarioidea</taxon>
        <taxon>Setariidae</taxon>
        <taxon>Setaria</taxon>
    </lineage>
</organism>
<evidence type="ECO:0000259" key="2">
    <source>
        <dbReference type="PROSITE" id="PS50202"/>
    </source>
</evidence>
<dbReference type="SUPFAM" id="SSF49354">
    <property type="entry name" value="PapD-like"/>
    <property type="match status" value="1"/>
</dbReference>
<dbReference type="InterPro" id="IPR000535">
    <property type="entry name" value="MSP_dom"/>
</dbReference>
<keyword evidence="1" id="KW-1133">Transmembrane helix</keyword>
<evidence type="ECO:0000313" key="4">
    <source>
        <dbReference type="WBParaSite" id="sdigi.contig560.g9002.t1"/>
    </source>
</evidence>
<evidence type="ECO:0000256" key="1">
    <source>
        <dbReference type="SAM" id="Phobius"/>
    </source>
</evidence>
<accession>A0A915Q151</accession>
<keyword evidence="3" id="KW-1185">Reference proteome</keyword>
<keyword evidence="1" id="KW-0812">Transmembrane</keyword>
<proteinExistence type="predicted"/>
<dbReference type="Gene3D" id="2.60.40.10">
    <property type="entry name" value="Immunoglobulins"/>
    <property type="match status" value="1"/>
</dbReference>
<reference evidence="4" key="1">
    <citation type="submission" date="2022-11" db="UniProtKB">
        <authorList>
            <consortium name="WormBaseParasite"/>
        </authorList>
    </citation>
    <scope>IDENTIFICATION</scope>
</reference>
<name>A0A915Q151_9BILA</name>
<dbReference type="AlphaFoldDB" id="A0A915Q151"/>
<protein>
    <submittedName>
        <fullName evidence="4">MSP domain-containing protein</fullName>
    </submittedName>
</protein>
<feature type="transmembrane region" description="Helical" evidence="1">
    <location>
        <begin position="213"/>
        <end position="239"/>
    </location>
</feature>
<evidence type="ECO:0000313" key="3">
    <source>
        <dbReference type="Proteomes" id="UP000887581"/>
    </source>
</evidence>
<dbReference type="WBParaSite" id="sdigi.contig560.g9002.t1">
    <property type="protein sequence ID" value="sdigi.contig560.g9002.t1"/>
    <property type="gene ID" value="sdigi.contig560.g9002"/>
</dbReference>
<feature type="domain" description="MSP" evidence="2">
    <location>
        <begin position="5"/>
        <end position="126"/>
    </location>
</feature>
<sequence length="243" mass="27944">MNEIPIVVEPSFPVFAPRPLKENLNKQMANLIMVNTSPHKLIFKITPNTTDVRYSIRPEIDYLSPHGSRLIGISISDAPQPKREHDFTYKVVALNPAECFGISATQYWEQNRLENDVGQLHEAQFVCLEPDAESKLLSSHRITTRLINDHEAKTSLTSDEYPKRIRRYTALVDEPIDYYTSPINSSAYPRKQSVRKDSNTELSYPCMNANESFWYNATAMRSFLYGFLFAFVCSTVLVIRKNR</sequence>
<keyword evidence="1" id="KW-0472">Membrane</keyword>
<dbReference type="InterPro" id="IPR008962">
    <property type="entry name" value="PapD-like_sf"/>
</dbReference>
<dbReference type="Proteomes" id="UP000887581">
    <property type="component" value="Unplaced"/>
</dbReference>
<dbReference type="PROSITE" id="PS50202">
    <property type="entry name" value="MSP"/>
    <property type="match status" value="1"/>
</dbReference>
<dbReference type="InterPro" id="IPR013783">
    <property type="entry name" value="Ig-like_fold"/>
</dbReference>